<organism evidence="2 3">
    <name type="scientific">Caenorhabditis auriculariae</name>
    <dbReference type="NCBI Taxonomy" id="2777116"/>
    <lineage>
        <taxon>Eukaryota</taxon>
        <taxon>Metazoa</taxon>
        <taxon>Ecdysozoa</taxon>
        <taxon>Nematoda</taxon>
        <taxon>Chromadorea</taxon>
        <taxon>Rhabditida</taxon>
        <taxon>Rhabditina</taxon>
        <taxon>Rhabditomorpha</taxon>
        <taxon>Rhabditoidea</taxon>
        <taxon>Rhabditidae</taxon>
        <taxon>Peloderinae</taxon>
        <taxon>Caenorhabditis</taxon>
    </lineage>
</organism>
<proteinExistence type="predicted"/>
<dbReference type="OrthoDB" id="10610270at2759"/>
<dbReference type="Proteomes" id="UP000835052">
    <property type="component" value="Unassembled WGS sequence"/>
</dbReference>
<evidence type="ECO:0000313" key="3">
    <source>
        <dbReference type="Proteomes" id="UP000835052"/>
    </source>
</evidence>
<comment type="caution">
    <text evidence="2">The sequence shown here is derived from an EMBL/GenBank/DDBJ whole genome shotgun (WGS) entry which is preliminary data.</text>
</comment>
<accession>A0A8S1HSD4</accession>
<protein>
    <submittedName>
        <fullName evidence="2">Uncharacterized protein</fullName>
    </submittedName>
</protein>
<feature type="region of interest" description="Disordered" evidence="1">
    <location>
        <begin position="80"/>
        <end position="126"/>
    </location>
</feature>
<dbReference type="AlphaFoldDB" id="A0A8S1HSD4"/>
<keyword evidence="3" id="KW-1185">Reference proteome</keyword>
<sequence length="126" mass="14354">MATTEAEIHLYGSGKRIFAPGWARTTNLSVNSRTRCLLRHGSTLLVVIKKCEEHEIEIGTPFTTWSLLNCLKQTKNPTRLIESGKSGFDADRRRPVGLRTGERRWEKKRSQTLSEVKRSQRSAESL</sequence>
<name>A0A8S1HSD4_9PELO</name>
<reference evidence="2" key="1">
    <citation type="submission" date="2020-10" db="EMBL/GenBank/DDBJ databases">
        <authorList>
            <person name="Kikuchi T."/>
        </authorList>
    </citation>
    <scope>NUCLEOTIDE SEQUENCE</scope>
    <source>
        <strain evidence="2">NKZ352</strain>
    </source>
</reference>
<evidence type="ECO:0000313" key="2">
    <source>
        <dbReference type="EMBL" id="CAD6197772.1"/>
    </source>
</evidence>
<gene>
    <name evidence="2" type="ORF">CAUJ_LOCUS13681</name>
</gene>
<evidence type="ECO:0000256" key="1">
    <source>
        <dbReference type="SAM" id="MobiDB-lite"/>
    </source>
</evidence>
<dbReference type="EMBL" id="CAJGYM010000104">
    <property type="protein sequence ID" value="CAD6197772.1"/>
    <property type="molecule type" value="Genomic_DNA"/>
</dbReference>
<feature type="compositionally biased region" description="Basic and acidic residues" evidence="1">
    <location>
        <begin position="88"/>
        <end position="109"/>
    </location>
</feature>